<dbReference type="InterPro" id="IPR052747">
    <property type="entry name" value="TA_system_RelE_toxin"/>
</dbReference>
<dbReference type="InterPro" id="IPR035093">
    <property type="entry name" value="RelE/ParE_toxin_dom_sf"/>
</dbReference>
<evidence type="ECO:0000256" key="1">
    <source>
        <dbReference type="ARBA" id="ARBA00022649"/>
    </source>
</evidence>
<dbReference type="SUPFAM" id="SSF143011">
    <property type="entry name" value="RelE-like"/>
    <property type="match status" value="1"/>
</dbReference>
<dbReference type="KEGG" id="thm:CL1_1881"/>
<organism evidence="2 3">
    <name type="scientific">Thermococcus cleftensis (strain DSM 27260 / KACC 17922 / CL1)</name>
    <dbReference type="NCBI Taxonomy" id="163003"/>
    <lineage>
        <taxon>Archaea</taxon>
        <taxon>Methanobacteriati</taxon>
        <taxon>Methanobacteriota</taxon>
        <taxon>Thermococci</taxon>
        <taxon>Thermococcales</taxon>
        <taxon>Thermococcaceae</taxon>
        <taxon>Thermococcus</taxon>
    </lineage>
</organism>
<dbReference type="PANTHER" id="PTHR38813:SF1">
    <property type="entry name" value="TOXIN RELE1-RELATED"/>
    <property type="match status" value="1"/>
</dbReference>
<gene>
    <name evidence="2" type="ORF">CL1_1881</name>
</gene>
<dbReference type="OrthoDB" id="97626at2157"/>
<accession>I3ZWJ2</accession>
<dbReference type="Pfam" id="PF05016">
    <property type="entry name" value="ParE_toxin"/>
    <property type="match status" value="1"/>
</dbReference>
<keyword evidence="3" id="KW-1185">Reference proteome</keyword>
<evidence type="ECO:0000313" key="3">
    <source>
        <dbReference type="Proteomes" id="UP000006064"/>
    </source>
</evidence>
<dbReference type="Proteomes" id="UP000006064">
    <property type="component" value="Chromosome"/>
</dbReference>
<reference evidence="2 3" key="1">
    <citation type="journal article" date="2012" name="J. Bacteriol.">
        <title>Complete Genome Sequence of the Hyperthermophilic Archaeon Thermococcus sp. Strain CL1, Isolated from a Paralvinella sp. Polychaete Worm Collected from a Hydrothermal Vent.</title>
        <authorList>
            <person name="Jung J.H."/>
            <person name="Holden J.F."/>
            <person name="Seo D.H."/>
            <person name="Park K.H."/>
            <person name="Shin H."/>
            <person name="Ryu S."/>
            <person name="Lee J.H."/>
            <person name="Park C.S."/>
        </authorList>
    </citation>
    <scope>NUCLEOTIDE SEQUENCE [LARGE SCALE GENOMIC DNA]</scope>
    <source>
        <strain evidence="3">DSM 27260 / KACC 17922 / CL1</strain>
    </source>
</reference>
<keyword evidence="1" id="KW-1277">Toxin-antitoxin system</keyword>
<proteinExistence type="predicted"/>
<dbReference type="InterPro" id="IPR007712">
    <property type="entry name" value="RelE/ParE_toxin"/>
</dbReference>
<dbReference type="Gene3D" id="3.30.2310.20">
    <property type="entry name" value="RelE-like"/>
    <property type="match status" value="1"/>
</dbReference>
<protein>
    <submittedName>
        <fullName evidence="2">Uncharacterized protein</fullName>
    </submittedName>
</protein>
<name>I3ZWJ2_THECF</name>
<dbReference type="EMBL" id="CP003651">
    <property type="protein sequence ID" value="AFL96076.1"/>
    <property type="molecule type" value="Genomic_DNA"/>
</dbReference>
<dbReference type="AlphaFoldDB" id="I3ZWJ2"/>
<dbReference type="GeneID" id="13037189"/>
<dbReference type="RefSeq" id="WP_014789707.1">
    <property type="nucleotide sequence ID" value="NC_018015.1"/>
</dbReference>
<evidence type="ECO:0000313" key="2">
    <source>
        <dbReference type="EMBL" id="AFL96076.1"/>
    </source>
</evidence>
<sequence>MTYQVLLHRNVVKNLKDAPEGVKKKFGELIEELRFNPIPSEKFDIKKIKGRKNTFRVRLGEYRVIYELRRKELLILIVKFGKRENVYR</sequence>
<dbReference type="HOGENOM" id="CLU_155761_6_2_2"/>
<dbReference type="PANTHER" id="PTHR38813">
    <property type="match status" value="1"/>
</dbReference>
<dbReference type="STRING" id="163003.CL1_1881"/>